<evidence type="ECO:0000256" key="3">
    <source>
        <dbReference type="ARBA" id="ARBA00011095"/>
    </source>
</evidence>
<evidence type="ECO:0000256" key="7">
    <source>
        <dbReference type="ARBA" id="ARBA00022989"/>
    </source>
</evidence>
<comment type="subunit">
    <text evidence="3">May form heteromers.</text>
</comment>
<evidence type="ECO:0000256" key="2">
    <source>
        <dbReference type="ARBA" id="ARBA00008685"/>
    </source>
</evidence>
<evidence type="ECO:0000256" key="9">
    <source>
        <dbReference type="ARBA" id="ARBA00023136"/>
    </source>
</evidence>
<keyword evidence="11" id="KW-0325">Glycoprotein</keyword>
<evidence type="ECO:0000256" key="8">
    <source>
        <dbReference type="ARBA" id="ARBA00023065"/>
    </source>
</evidence>
<feature type="domain" description="Ionotropic glutamate receptor C-terminal" evidence="17">
    <location>
        <begin position="474"/>
        <end position="811"/>
    </location>
</feature>
<feature type="transmembrane region" description="Helical" evidence="16">
    <location>
        <begin position="12"/>
        <end position="30"/>
    </location>
</feature>
<keyword evidence="4 15" id="KW-0813">Transport</keyword>
<sequence>MEFQGKKKRTMLFFSFVTSLSILGYFLYAATKDLHYDSRPTTVEEVHVGVILHMESREGKIVHSCITTALSDFYQMHNNYTTRVILHTRDSKAKPLHALSAALNLLDDIQVQAIIGAQTSREANLLAELGEEAKVPVMSFSQPSSSPSPSNKYPFFVEITQDETSQIMGISTLIEKFEWRDVILIYENTKYGRDIIPSLVISLQEKNVYISHKISFATSSRSEQIIEELQKLMQLNTKVFLVHISHLHVPCLFLNAKRLGMMGEGYAWIMTSSSMNFLHSMDLSVIESMQGVVGLKSCIPASSCLHNLTSRLRRKFYMEEANVEVRELSADAIWAYDATWALAEAIERARIVNSTTNQPYTELDLPDYINNTRSSGHGVLLLREIMEGRFKGLSGETQYPNGKRNSGAFEIVNVIGKGERTVGLLPCVEGNIKESHLLHNKRKLISTGDLETIIWPGGSTRVLKGSKTQLSEVKLRIGVPVKVGFKELVRVDRDLQGNRTYVTGFCIDVFKAAIGPLPYKVHYEFIPFQDANGHSAGTYNDLVHQVYLKKYDAVVGDTTITSNRSLYVDFTVPYTDLGVGMIVPNEKENMWIFLKPLSADLWITSLCFFVVTGLVVWLIERPINQEFQGSPSQQIGTIFWFSFSTLVFAHREKLSNNLAKFVVIVWLFVVLILNSSYTATLASMMTVKQIQFNSKLNSIGYQIGTFTKGPIDLNFKGLKQFIHSEEEYADALSRGSKHGGASAIIDEIPYIKIFLAKYSAKYSMIKTKSTTNGFAFVFPKGSQLVQDISRQIETLREEGKLLEMEEAWFHSKTTLMYEDKSNPNTLNLNSFRGLFLVSGVSSASALFLFKVFSLKEKWDAMKKCKVGDMIGGQLQRIRMFFPNRAF</sequence>
<dbReference type="SMART" id="SM00079">
    <property type="entry name" value="PBPe"/>
    <property type="match status" value="1"/>
</dbReference>
<protein>
    <recommendedName>
        <fullName evidence="15">Glutamate receptor</fullName>
    </recommendedName>
</protein>
<feature type="transmembrane region" description="Helical" evidence="16">
    <location>
        <begin position="661"/>
        <end position="685"/>
    </location>
</feature>
<dbReference type="SUPFAM" id="SSF53850">
    <property type="entry name" value="Periplasmic binding protein-like II"/>
    <property type="match status" value="1"/>
</dbReference>
<dbReference type="OrthoDB" id="5984008at2759"/>
<keyword evidence="13 15" id="KW-0407">Ion channel</keyword>
<evidence type="ECO:0000256" key="14">
    <source>
        <dbReference type="ARBA" id="ARBA00049638"/>
    </source>
</evidence>
<evidence type="ECO:0000259" key="17">
    <source>
        <dbReference type="SMART" id="SM00079"/>
    </source>
</evidence>
<evidence type="ECO:0000256" key="12">
    <source>
        <dbReference type="ARBA" id="ARBA00023286"/>
    </source>
</evidence>
<comment type="function">
    <text evidence="15">Glutamate-gated receptor that probably acts as non-selective cation channel.</text>
</comment>
<keyword evidence="10 15" id="KW-0675">Receptor</keyword>
<dbReference type="CDD" id="cd19990">
    <property type="entry name" value="PBP1_GABAb_receptor_plant"/>
    <property type="match status" value="1"/>
</dbReference>
<dbReference type="EMBL" id="PJQY01003442">
    <property type="protein sequence ID" value="PQM37468.1"/>
    <property type="molecule type" value="Genomic_DNA"/>
</dbReference>
<dbReference type="Pfam" id="PF01094">
    <property type="entry name" value="ANF_receptor"/>
    <property type="match status" value="1"/>
</dbReference>
<dbReference type="InterPro" id="IPR001828">
    <property type="entry name" value="ANF_lig-bd_rcpt"/>
</dbReference>
<evidence type="ECO:0000256" key="11">
    <source>
        <dbReference type="ARBA" id="ARBA00023180"/>
    </source>
</evidence>
<dbReference type="PIRSF" id="PIRSF037090">
    <property type="entry name" value="Iontro_Glu-like_rcpt_pln"/>
    <property type="match status" value="1"/>
</dbReference>
<dbReference type="InterPro" id="IPR017103">
    <property type="entry name" value="Iontropic_Glu_rcpt_pln"/>
</dbReference>
<proteinExistence type="inferred from homology"/>
<evidence type="ECO:0000313" key="19">
    <source>
        <dbReference type="Proteomes" id="UP000250321"/>
    </source>
</evidence>
<gene>
    <name evidence="18" type="ORF">Pyn_35628</name>
</gene>
<evidence type="ECO:0000256" key="1">
    <source>
        <dbReference type="ARBA" id="ARBA00004141"/>
    </source>
</evidence>
<evidence type="ECO:0000256" key="15">
    <source>
        <dbReference type="PIRNR" id="PIRNR037090"/>
    </source>
</evidence>
<dbReference type="Pfam" id="PF10613">
    <property type="entry name" value="Lig_chan-Glu_bd"/>
    <property type="match status" value="1"/>
</dbReference>
<keyword evidence="12 15" id="KW-1071">Ligand-gated ion channel</keyword>
<evidence type="ECO:0000256" key="6">
    <source>
        <dbReference type="ARBA" id="ARBA00022729"/>
    </source>
</evidence>
<dbReference type="SUPFAM" id="SSF53822">
    <property type="entry name" value="Periplasmic binding protein-like I"/>
    <property type="match status" value="1"/>
</dbReference>
<evidence type="ECO:0000256" key="13">
    <source>
        <dbReference type="ARBA" id="ARBA00023303"/>
    </source>
</evidence>
<dbReference type="FunFam" id="3.40.190.10:FF:000103">
    <property type="entry name" value="Glutamate receptor"/>
    <property type="match status" value="1"/>
</dbReference>
<comment type="function">
    <text evidence="14">Glutamate-gated receptor that probably acts as a non-selective cation channel. May be involved in light-signal transduction and calcium homeostasis via the regulation of calcium influx into cells.</text>
</comment>
<dbReference type="Gene3D" id="3.40.50.2300">
    <property type="match status" value="2"/>
</dbReference>
<organism evidence="18 19">
    <name type="scientific">Prunus yedoensis var. nudiflora</name>
    <dbReference type="NCBI Taxonomy" id="2094558"/>
    <lineage>
        <taxon>Eukaryota</taxon>
        <taxon>Viridiplantae</taxon>
        <taxon>Streptophyta</taxon>
        <taxon>Embryophyta</taxon>
        <taxon>Tracheophyta</taxon>
        <taxon>Spermatophyta</taxon>
        <taxon>Magnoliopsida</taxon>
        <taxon>eudicotyledons</taxon>
        <taxon>Gunneridae</taxon>
        <taxon>Pentapetalae</taxon>
        <taxon>rosids</taxon>
        <taxon>fabids</taxon>
        <taxon>Rosales</taxon>
        <taxon>Rosaceae</taxon>
        <taxon>Amygdaloideae</taxon>
        <taxon>Amygdaleae</taxon>
        <taxon>Prunus</taxon>
    </lineage>
</organism>
<keyword evidence="9 15" id="KW-0472">Membrane</keyword>
<accession>A0A314UKG0</accession>
<dbReference type="FunFam" id="3.40.50.2300:FF:000081">
    <property type="entry name" value="Glutamate receptor"/>
    <property type="match status" value="1"/>
</dbReference>
<dbReference type="CDD" id="cd13686">
    <property type="entry name" value="GluR_Plant"/>
    <property type="match status" value="1"/>
</dbReference>
<name>A0A314UKG0_PRUYE</name>
<feature type="transmembrane region" description="Helical" evidence="16">
    <location>
        <begin position="599"/>
        <end position="619"/>
    </location>
</feature>
<dbReference type="InterPro" id="IPR028082">
    <property type="entry name" value="Peripla_BP_I"/>
</dbReference>
<evidence type="ECO:0000256" key="10">
    <source>
        <dbReference type="ARBA" id="ARBA00023170"/>
    </source>
</evidence>
<comment type="subcellular location">
    <subcellularLocation>
        <location evidence="1">Membrane</location>
        <topology evidence="1">Multi-pass membrane protein</topology>
    </subcellularLocation>
</comment>
<keyword evidence="5 16" id="KW-0812">Transmembrane</keyword>
<dbReference type="PANTHER" id="PTHR18966">
    <property type="entry name" value="IONOTROPIC GLUTAMATE RECEPTOR"/>
    <property type="match status" value="1"/>
</dbReference>
<dbReference type="InterPro" id="IPR015683">
    <property type="entry name" value="Ionotropic_Glu_rcpt"/>
</dbReference>
<dbReference type="InterPro" id="IPR044440">
    <property type="entry name" value="GABAb_receptor_plant_PBP1"/>
</dbReference>
<evidence type="ECO:0000256" key="16">
    <source>
        <dbReference type="SAM" id="Phobius"/>
    </source>
</evidence>
<evidence type="ECO:0000313" key="18">
    <source>
        <dbReference type="EMBL" id="PQM37468.1"/>
    </source>
</evidence>
<keyword evidence="8 15" id="KW-0406">Ion transport</keyword>
<dbReference type="Proteomes" id="UP000250321">
    <property type="component" value="Unassembled WGS sequence"/>
</dbReference>
<keyword evidence="7 16" id="KW-1133">Transmembrane helix</keyword>
<dbReference type="Pfam" id="PF00060">
    <property type="entry name" value="Lig_chan"/>
    <property type="match status" value="1"/>
</dbReference>
<dbReference type="InterPro" id="IPR001320">
    <property type="entry name" value="Iontro_rcpt_C"/>
</dbReference>
<comment type="caution">
    <text evidence="18">The sequence shown here is derived from an EMBL/GenBank/DDBJ whole genome shotgun (WGS) entry which is preliminary data.</text>
</comment>
<dbReference type="InterPro" id="IPR019594">
    <property type="entry name" value="Glu/Gly-bd"/>
</dbReference>
<reference evidence="18 19" key="1">
    <citation type="submission" date="2018-02" db="EMBL/GenBank/DDBJ databases">
        <title>Draft genome of wild Prunus yedoensis var. nudiflora.</title>
        <authorList>
            <person name="Baek S."/>
            <person name="Kim J.-H."/>
            <person name="Choi K."/>
            <person name="Kim G.-B."/>
            <person name="Cho A."/>
            <person name="Jang H."/>
            <person name="Shin C.-H."/>
            <person name="Yu H.-J."/>
            <person name="Mun J.-H."/>
        </authorList>
    </citation>
    <scope>NUCLEOTIDE SEQUENCE [LARGE SCALE GENOMIC DNA]</scope>
    <source>
        <strain evidence="19">cv. Jeju island</strain>
        <tissue evidence="18">Leaf</tissue>
    </source>
</reference>
<evidence type="ECO:0000256" key="4">
    <source>
        <dbReference type="ARBA" id="ARBA00022448"/>
    </source>
</evidence>
<evidence type="ECO:0000256" key="5">
    <source>
        <dbReference type="ARBA" id="ARBA00022692"/>
    </source>
</evidence>
<dbReference type="GO" id="GO:0016020">
    <property type="term" value="C:membrane"/>
    <property type="evidence" value="ECO:0007669"/>
    <property type="project" value="UniProtKB-SubCell"/>
</dbReference>
<dbReference type="Gene3D" id="3.40.190.10">
    <property type="entry name" value="Periplasmic binding protein-like II"/>
    <property type="match status" value="3"/>
</dbReference>
<keyword evidence="19" id="KW-1185">Reference proteome</keyword>
<dbReference type="Gene3D" id="1.10.287.70">
    <property type="match status" value="1"/>
</dbReference>
<dbReference type="GO" id="GO:0015276">
    <property type="term" value="F:ligand-gated monoatomic ion channel activity"/>
    <property type="evidence" value="ECO:0007669"/>
    <property type="project" value="InterPro"/>
</dbReference>
<keyword evidence="6" id="KW-0732">Signal</keyword>
<comment type="similarity">
    <text evidence="2 15">Belongs to the glutamate-gated ion channel (TC 1.A.10.1) family.</text>
</comment>
<dbReference type="FunFam" id="1.10.287.70:FF:000037">
    <property type="entry name" value="Glutamate receptor"/>
    <property type="match status" value="1"/>
</dbReference>
<dbReference type="AlphaFoldDB" id="A0A314UKG0"/>